<evidence type="ECO:0000256" key="1">
    <source>
        <dbReference type="SAM" id="Phobius"/>
    </source>
</evidence>
<evidence type="ECO:0000313" key="3">
    <source>
        <dbReference type="Proteomes" id="UP000325002"/>
    </source>
</evidence>
<dbReference type="EMBL" id="SAYD01000018">
    <property type="protein sequence ID" value="TXJ38753.1"/>
    <property type="molecule type" value="Genomic_DNA"/>
</dbReference>
<gene>
    <name evidence="2" type="ORF">EPJ81_06380</name>
</gene>
<organism evidence="2 3">
    <name type="scientific">Brachyspira aalborgi</name>
    <dbReference type="NCBI Taxonomy" id="29522"/>
    <lineage>
        <taxon>Bacteria</taxon>
        <taxon>Pseudomonadati</taxon>
        <taxon>Spirochaetota</taxon>
        <taxon>Spirochaetia</taxon>
        <taxon>Brachyspirales</taxon>
        <taxon>Brachyspiraceae</taxon>
        <taxon>Brachyspira</taxon>
    </lineage>
</organism>
<protein>
    <submittedName>
        <fullName evidence="2">Uncharacterized protein</fullName>
    </submittedName>
</protein>
<dbReference type="RefSeq" id="WP_147546960.1">
    <property type="nucleotide sequence ID" value="NZ_SAYD01000018.1"/>
</dbReference>
<proteinExistence type="predicted"/>
<dbReference type="Proteomes" id="UP000325002">
    <property type="component" value="Unassembled WGS sequence"/>
</dbReference>
<keyword evidence="1" id="KW-0472">Membrane</keyword>
<feature type="transmembrane region" description="Helical" evidence="1">
    <location>
        <begin position="129"/>
        <end position="150"/>
    </location>
</feature>
<reference evidence="2 3" key="1">
    <citation type="journal article" date="1992" name="Lakartidningen">
        <title>[Penicillin V and not amoxicillin is the first choice preparation in acute otitis].</title>
        <authorList>
            <person name="Kamme C."/>
            <person name="Lundgren K."/>
            <person name="Prellner K."/>
        </authorList>
    </citation>
    <scope>NUCLEOTIDE SEQUENCE [LARGE SCALE GENOMIC DNA]</scope>
    <source>
        <strain evidence="2 3">PC3997IV</strain>
    </source>
</reference>
<feature type="transmembrane region" description="Helical" evidence="1">
    <location>
        <begin position="231"/>
        <end position="250"/>
    </location>
</feature>
<keyword evidence="1" id="KW-0812">Transmembrane</keyword>
<keyword evidence="1" id="KW-1133">Transmembrane helix</keyword>
<dbReference type="AlphaFoldDB" id="A0A5C8FKW3"/>
<sequence length="538" mass="63643">MEFNSKNEKEYYKSVKEMLKDDGIIDDSERDLLDKRKEKYAISDTRAKELEDFAINERLENKKFKVAKLRNKNIFKKEYEIKEYKDNEAEEVDYEILKYKRRKNKNRNISLLDRINYYAKNKRPTPLKIYTFIVVLALEIYLASNCMEYINNAKSESWFGRIFNYFANSIKDFFDNISGGAVTGADWMIRLVLTIVILLAFFVIFYLLLIYLPAFMSLMGNRGKERIKRDINLSTIFVSLALIIFSYFFVKDNNKELNEMRKNVNTYIKNENYIKAYEEIKKTKDVTSIGENVRAVEYQKLLDAITNKLNGMNKGDAGIMSVYKKVIEEKELEGHEVSYNQAIDYISKRNFNNYINGFITQGKYSEAYDTINKIDNNLELQGRFQFLFIDTKGNEIKEIKKGAFDILASAIYSDFGNRVNSEMDKVSYDFINNQIISVYNKIPKDIKNRYKTDDYENELDKSRDKYLKKLIDEISNISNPSDAIKKLDDVYHNSKNPKKDVEKSFLIFFTTNPTYKEYWEKVKKEYEKALQKNKRIKK</sequence>
<accession>A0A5C8FKW3</accession>
<feature type="transmembrane region" description="Helical" evidence="1">
    <location>
        <begin position="187"/>
        <end position="211"/>
    </location>
</feature>
<evidence type="ECO:0000313" key="2">
    <source>
        <dbReference type="EMBL" id="TXJ38753.1"/>
    </source>
</evidence>
<comment type="caution">
    <text evidence="2">The sequence shown here is derived from an EMBL/GenBank/DDBJ whole genome shotgun (WGS) entry which is preliminary data.</text>
</comment>
<name>A0A5C8FKW3_9SPIR</name>